<protein>
    <submittedName>
        <fullName evidence="3">Uncharacterized protein</fullName>
    </submittedName>
</protein>
<reference evidence="3 4" key="1">
    <citation type="journal article" date="2021" name="Commun. Biol.">
        <title>The genome of Shorea leprosula (Dipterocarpaceae) highlights the ecological relevance of drought in aseasonal tropical rainforests.</title>
        <authorList>
            <person name="Ng K.K.S."/>
            <person name="Kobayashi M.J."/>
            <person name="Fawcett J.A."/>
            <person name="Hatakeyama M."/>
            <person name="Paape T."/>
            <person name="Ng C.H."/>
            <person name="Ang C.C."/>
            <person name="Tnah L.H."/>
            <person name="Lee C.T."/>
            <person name="Nishiyama T."/>
            <person name="Sese J."/>
            <person name="O'Brien M.J."/>
            <person name="Copetti D."/>
            <person name="Mohd Noor M.I."/>
            <person name="Ong R.C."/>
            <person name="Putra M."/>
            <person name="Sireger I.Z."/>
            <person name="Indrioko S."/>
            <person name="Kosugi Y."/>
            <person name="Izuno A."/>
            <person name="Isagi Y."/>
            <person name="Lee S.L."/>
            <person name="Shimizu K.K."/>
        </authorList>
    </citation>
    <scope>NUCLEOTIDE SEQUENCE [LARGE SCALE GENOMIC DNA]</scope>
    <source>
        <strain evidence="3">214</strain>
    </source>
</reference>
<keyword evidence="4" id="KW-1185">Reference proteome</keyword>
<keyword evidence="2" id="KW-1133">Transmembrane helix</keyword>
<comment type="caution">
    <text evidence="3">The sequence shown here is derived from an EMBL/GenBank/DDBJ whole genome shotgun (WGS) entry which is preliminary data.</text>
</comment>
<sequence length="116" mass="13054">MERKTVLQENPRSSSHRMKDRNSKCADQVTEFACSACVCCVSCPIAVVWCFIMLPCKIGWRAVRTAADWACSCGSRKRVLPEYSSFSDIDFDVLPRTTNSSGDLIGSSNWRRRDPP</sequence>
<feature type="compositionally biased region" description="Polar residues" evidence="1">
    <location>
        <begin position="96"/>
        <end position="109"/>
    </location>
</feature>
<dbReference type="AlphaFoldDB" id="A0AAV5M0J2"/>
<keyword evidence="2" id="KW-0812">Transmembrane</keyword>
<dbReference type="EMBL" id="BPVZ01000167">
    <property type="protein sequence ID" value="GKV43280.1"/>
    <property type="molecule type" value="Genomic_DNA"/>
</dbReference>
<proteinExistence type="predicted"/>
<keyword evidence="2" id="KW-0472">Membrane</keyword>
<dbReference type="Proteomes" id="UP001054252">
    <property type="component" value="Unassembled WGS sequence"/>
</dbReference>
<accession>A0AAV5M0J2</accession>
<evidence type="ECO:0000313" key="3">
    <source>
        <dbReference type="EMBL" id="GKV43280.1"/>
    </source>
</evidence>
<gene>
    <name evidence="3" type="ORF">SLEP1_g50593</name>
</gene>
<name>A0AAV5M0J2_9ROSI</name>
<evidence type="ECO:0000313" key="4">
    <source>
        <dbReference type="Proteomes" id="UP001054252"/>
    </source>
</evidence>
<feature type="transmembrane region" description="Helical" evidence="2">
    <location>
        <begin position="29"/>
        <end position="54"/>
    </location>
</feature>
<feature type="region of interest" description="Disordered" evidence="1">
    <location>
        <begin position="95"/>
        <end position="116"/>
    </location>
</feature>
<feature type="region of interest" description="Disordered" evidence="1">
    <location>
        <begin position="1"/>
        <end position="22"/>
    </location>
</feature>
<organism evidence="3 4">
    <name type="scientific">Rubroshorea leprosula</name>
    <dbReference type="NCBI Taxonomy" id="152421"/>
    <lineage>
        <taxon>Eukaryota</taxon>
        <taxon>Viridiplantae</taxon>
        <taxon>Streptophyta</taxon>
        <taxon>Embryophyta</taxon>
        <taxon>Tracheophyta</taxon>
        <taxon>Spermatophyta</taxon>
        <taxon>Magnoliopsida</taxon>
        <taxon>eudicotyledons</taxon>
        <taxon>Gunneridae</taxon>
        <taxon>Pentapetalae</taxon>
        <taxon>rosids</taxon>
        <taxon>malvids</taxon>
        <taxon>Malvales</taxon>
        <taxon>Dipterocarpaceae</taxon>
        <taxon>Rubroshorea</taxon>
    </lineage>
</organism>
<evidence type="ECO:0000256" key="2">
    <source>
        <dbReference type="SAM" id="Phobius"/>
    </source>
</evidence>
<evidence type="ECO:0000256" key="1">
    <source>
        <dbReference type="SAM" id="MobiDB-lite"/>
    </source>
</evidence>